<reference evidence="2" key="1">
    <citation type="journal article" date="2014" name="Int. J. Syst. Evol. Microbiol.">
        <title>Complete genome of a new Firmicutes species belonging to the dominant human colonic microbiota ('Ruminococcus bicirculans') reveals two chromosomes and a selective capacity to utilize plant glucans.</title>
        <authorList>
            <consortium name="NISC Comparative Sequencing Program"/>
            <person name="Wegmann U."/>
            <person name="Louis P."/>
            <person name="Goesmann A."/>
            <person name="Henrissat B."/>
            <person name="Duncan S.H."/>
            <person name="Flint H.J."/>
        </authorList>
    </citation>
    <scope>NUCLEOTIDE SEQUENCE</scope>
    <source>
        <strain evidence="2">JCM 17590</strain>
    </source>
</reference>
<accession>A0ABP7ZLB7</accession>
<name>A0ABP7ZLB7_9MICO</name>
<proteinExistence type="predicted"/>
<evidence type="ECO:0008006" key="4">
    <source>
        <dbReference type="Google" id="ProtNLM"/>
    </source>
</evidence>
<evidence type="ECO:0000313" key="3">
    <source>
        <dbReference type="Proteomes" id="UP001415169"/>
    </source>
</evidence>
<feature type="compositionally biased region" description="Basic and acidic residues" evidence="1">
    <location>
        <begin position="65"/>
        <end position="76"/>
    </location>
</feature>
<dbReference type="Proteomes" id="UP001415169">
    <property type="component" value="Unassembled WGS sequence"/>
</dbReference>
<comment type="caution">
    <text evidence="2">The sequence shown here is derived from an EMBL/GenBank/DDBJ whole genome shotgun (WGS) entry which is preliminary data.</text>
</comment>
<feature type="region of interest" description="Disordered" evidence="1">
    <location>
        <begin position="1"/>
        <end position="76"/>
    </location>
</feature>
<evidence type="ECO:0000313" key="2">
    <source>
        <dbReference type="EMBL" id="GAA4162851.1"/>
    </source>
</evidence>
<dbReference type="EMBL" id="BAABBV010000001">
    <property type="protein sequence ID" value="GAA4162851.1"/>
    <property type="molecule type" value="Genomic_DNA"/>
</dbReference>
<organism evidence="2 3">
    <name type="scientific">Gryllotalpicola daejeonensis</name>
    <dbReference type="NCBI Taxonomy" id="993087"/>
    <lineage>
        <taxon>Bacteria</taxon>
        <taxon>Bacillati</taxon>
        <taxon>Actinomycetota</taxon>
        <taxon>Actinomycetes</taxon>
        <taxon>Micrococcales</taxon>
        <taxon>Microbacteriaceae</taxon>
        <taxon>Gryllotalpicola</taxon>
    </lineage>
</organism>
<reference evidence="2" key="2">
    <citation type="submission" date="2023-12" db="EMBL/GenBank/DDBJ databases">
        <authorList>
            <person name="Sun Q."/>
            <person name="Inoue M."/>
        </authorList>
    </citation>
    <scope>NUCLEOTIDE SEQUENCE</scope>
    <source>
        <strain evidence="2">JCM 17590</strain>
    </source>
</reference>
<feature type="compositionally biased region" description="Acidic residues" evidence="1">
    <location>
        <begin position="12"/>
        <end position="29"/>
    </location>
</feature>
<feature type="compositionally biased region" description="Basic and acidic residues" evidence="1">
    <location>
        <begin position="1"/>
        <end position="11"/>
    </location>
</feature>
<sequence length="76" mass="8414">MTDQDDPRPYDPEELDDDADELDELDGEIDEAKGDAQQTDSDDDELPDELPRATPPGSAAELDEEPGRRDPTNDDN</sequence>
<keyword evidence="3" id="KW-1185">Reference proteome</keyword>
<protein>
    <recommendedName>
        <fullName evidence="4">Sugar ABC transporter ATPase</fullName>
    </recommendedName>
</protein>
<gene>
    <name evidence="2" type="ORF">GCM10022286_22390</name>
</gene>
<evidence type="ECO:0000256" key="1">
    <source>
        <dbReference type="SAM" id="MobiDB-lite"/>
    </source>
</evidence>
<dbReference type="RefSeq" id="WP_344791864.1">
    <property type="nucleotide sequence ID" value="NZ_BAABBV010000001.1"/>
</dbReference>